<dbReference type="PROSITE" id="PS50110">
    <property type="entry name" value="RESPONSE_REGULATORY"/>
    <property type="match status" value="2"/>
</dbReference>
<dbReference type="EMBL" id="RBID01000011">
    <property type="protein sequence ID" value="RKQ61253.1"/>
    <property type="molecule type" value="Genomic_DNA"/>
</dbReference>
<dbReference type="InterPro" id="IPR001789">
    <property type="entry name" value="Sig_transdc_resp-reg_receiver"/>
</dbReference>
<sequence length="268" mass="29715">MTMLFDMCHLTVCLVEPSRAQGQIIQHHLQELGIERVDRVESGAEALARIHLPPLPDIVISAMYLPDMTGAELVMAMRGDERVREMPFVLVSSETRPQQLDAIRQAGAMAILPKPFTPAQLDKAISSSLDYLNVEDTRSELESLDLYAKKILLVDDSTVSRSFMRSVLERFGFCEITEADNGRSAVGLLAAGNYFDLIITDYNMPEMDGRELIEHIRTSSQLVSVPILMVSGEQDEQRLAAVEEAGVSAICDKPFDIGTLKSLISQFL</sequence>
<accession>A0A495BMK1</accession>
<dbReference type="PANTHER" id="PTHR43228">
    <property type="entry name" value="TWO-COMPONENT RESPONSE REGULATOR"/>
    <property type="match status" value="1"/>
</dbReference>
<keyword evidence="1" id="KW-0597">Phosphoprotein</keyword>
<evidence type="ECO:0000313" key="3">
    <source>
        <dbReference type="EMBL" id="RKQ61253.1"/>
    </source>
</evidence>
<evidence type="ECO:0000259" key="2">
    <source>
        <dbReference type="PROSITE" id="PS50110"/>
    </source>
</evidence>
<proteinExistence type="predicted"/>
<dbReference type="Proteomes" id="UP000279384">
    <property type="component" value="Unassembled WGS sequence"/>
</dbReference>
<feature type="domain" description="Response regulatory" evidence="2">
    <location>
        <begin position="150"/>
        <end position="268"/>
    </location>
</feature>
<evidence type="ECO:0000256" key="1">
    <source>
        <dbReference type="PROSITE-ProRule" id="PRU00169"/>
    </source>
</evidence>
<organism evidence="3 4">
    <name type="scientific">Vogesella indigofera</name>
    <name type="common">Pseudomonas indigofera</name>
    <dbReference type="NCBI Taxonomy" id="45465"/>
    <lineage>
        <taxon>Bacteria</taxon>
        <taxon>Pseudomonadati</taxon>
        <taxon>Pseudomonadota</taxon>
        <taxon>Betaproteobacteria</taxon>
        <taxon>Neisseriales</taxon>
        <taxon>Chromobacteriaceae</taxon>
        <taxon>Vogesella</taxon>
    </lineage>
</organism>
<dbReference type="InterPro" id="IPR011006">
    <property type="entry name" value="CheY-like_superfamily"/>
</dbReference>
<dbReference type="GO" id="GO:0000160">
    <property type="term" value="P:phosphorelay signal transduction system"/>
    <property type="evidence" value="ECO:0007669"/>
    <property type="project" value="InterPro"/>
</dbReference>
<dbReference type="Pfam" id="PF00072">
    <property type="entry name" value="Response_reg"/>
    <property type="match status" value="2"/>
</dbReference>
<comment type="caution">
    <text evidence="1">Lacks conserved residue(s) required for the propagation of feature annotation.</text>
</comment>
<reference evidence="3 4" key="1">
    <citation type="submission" date="2018-10" db="EMBL/GenBank/DDBJ databases">
        <title>Genomic Encyclopedia of Type Strains, Phase IV (KMG-IV): sequencing the most valuable type-strain genomes for metagenomic binning, comparative biology and taxonomic classification.</title>
        <authorList>
            <person name="Goeker M."/>
        </authorList>
    </citation>
    <scope>NUCLEOTIDE SEQUENCE [LARGE SCALE GENOMIC DNA]</scope>
    <source>
        <strain evidence="3 4">DSM 3303</strain>
    </source>
</reference>
<dbReference type="PANTHER" id="PTHR43228:SF1">
    <property type="entry name" value="TWO-COMPONENT RESPONSE REGULATOR ARR22"/>
    <property type="match status" value="1"/>
</dbReference>
<dbReference type="InterPro" id="IPR052048">
    <property type="entry name" value="ST_Response_Regulator"/>
</dbReference>
<dbReference type="RefSeq" id="WP_245961070.1">
    <property type="nucleotide sequence ID" value="NZ_JAQQKZ010000004.1"/>
</dbReference>
<dbReference type="AlphaFoldDB" id="A0A495BMK1"/>
<evidence type="ECO:0000313" key="4">
    <source>
        <dbReference type="Proteomes" id="UP000279384"/>
    </source>
</evidence>
<comment type="caution">
    <text evidence="3">The sequence shown here is derived from an EMBL/GenBank/DDBJ whole genome shotgun (WGS) entry which is preliminary data.</text>
</comment>
<gene>
    <name evidence="3" type="ORF">C8E02_1022</name>
</gene>
<name>A0A495BMK1_VOGIN</name>
<dbReference type="SUPFAM" id="SSF52172">
    <property type="entry name" value="CheY-like"/>
    <property type="match status" value="2"/>
</dbReference>
<dbReference type="SMART" id="SM00448">
    <property type="entry name" value="REC"/>
    <property type="match status" value="2"/>
</dbReference>
<dbReference type="Gene3D" id="3.40.50.2300">
    <property type="match status" value="2"/>
</dbReference>
<protein>
    <submittedName>
        <fullName evidence="3">Two-component system chemotaxis response regulator CheY</fullName>
    </submittedName>
</protein>
<feature type="modified residue" description="4-aspartylphosphate" evidence="1">
    <location>
        <position position="201"/>
    </location>
</feature>
<feature type="domain" description="Response regulatory" evidence="2">
    <location>
        <begin position="11"/>
        <end position="129"/>
    </location>
</feature>